<evidence type="ECO:0000256" key="8">
    <source>
        <dbReference type="ARBA" id="ARBA00022884"/>
    </source>
</evidence>
<keyword evidence="9 10" id="KW-0342">GTP-binding</keyword>
<dbReference type="CDD" id="cd01854">
    <property type="entry name" value="YjeQ_EngC"/>
    <property type="match status" value="1"/>
</dbReference>
<keyword evidence="4 10" id="KW-0699">rRNA-binding</keyword>
<protein>
    <recommendedName>
        <fullName evidence="10">Small ribosomal subunit biogenesis GTPase RsgA</fullName>
        <ecNumber evidence="10">3.6.1.-</ecNumber>
    </recommendedName>
</protein>
<dbReference type="HAMAP" id="MF_01820">
    <property type="entry name" value="GTPase_RsgA"/>
    <property type="match status" value="1"/>
</dbReference>
<dbReference type="InterPro" id="IPR027417">
    <property type="entry name" value="P-loop_NTPase"/>
</dbReference>
<keyword evidence="2 10" id="KW-0690">Ribosome biogenesis</keyword>
<keyword evidence="3 10" id="KW-0479">Metal-binding</keyword>
<feature type="binding site" evidence="10">
    <location>
        <position position="294"/>
    </location>
    <ligand>
        <name>Zn(2+)</name>
        <dbReference type="ChEBI" id="CHEBI:29105"/>
    </ligand>
</feature>
<dbReference type="GO" id="GO:0019843">
    <property type="term" value="F:rRNA binding"/>
    <property type="evidence" value="ECO:0007669"/>
    <property type="project" value="UniProtKB-KW"/>
</dbReference>
<feature type="binding site" evidence="10">
    <location>
        <begin position="155"/>
        <end position="158"/>
    </location>
    <ligand>
        <name>GTP</name>
        <dbReference type="ChEBI" id="CHEBI:37565"/>
    </ligand>
</feature>
<comment type="cofactor">
    <cofactor evidence="10">
        <name>Zn(2+)</name>
        <dbReference type="ChEBI" id="CHEBI:29105"/>
    </cofactor>
    <text evidence="10">Binds 1 zinc ion per subunit.</text>
</comment>
<dbReference type="GO" id="GO:0042274">
    <property type="term" value="P:ribosomal small subunit biogenesis"/>
    <property type="evidence" value="ECO:0007669"/>
    <property type="project" value="UniProtKB-UniRule"/>
</dbReference>
<dbReference type="GO" id="GO:0046872">
    <property type="term" value="F:metal ion binding"/>
    <property type="evidence" value="ECO:0007669"/>
    <property type="project" value="UniProtKB-KW"/>
</dbReference>
<organism evidence="13 14">
    <name type="scientific">Amantichitinum ursilacus</name>
    <dbReference type="NCBI Taxonomy" id="857265"/>
    <lineage>
        <taxon>Bacteria</taxon>
        <taxon>Pseudomonadati</taxon>
        <taxon>Pseudomonadota</taxon>
        <taxon>Betaproteobacteria</taxon>
        <taxon>Neisseriales</taxon>
        <taxon>Chitinibacteraceae</taxon>
        <taxon>Amantichitinum</taxon>
    </lineage>
</organism>
<dbReference type="PATRIC" id="fig|857265.3.peg.1577"/>
<evidence type="ECO:0000256" key="10">
    <source>
        <dbReference type="HAMAP-Rule" id="MF_01820"/>
    </source>
</evidence>
<dbReference type="STRING" id="857265.WG78_07705"/>
<evidence type="ECO:0000313" key="14">
    <source>
        <dbReference type="Proteomes" id="UP000037939"/>
    </source>
</evidence>
<evidence type="ECO:0000256" key="2">
    <source>
        <dbReference type="ARBA" id="ARBA00022517"/>
    </source>
</evidence>
<evidence type="ECO:0000256" key="3">
    <source>
        <dbReference type="ARBA" id="ARBA00022723"/>
    </source>
</evidence>
<evidence type="ECO:0000313" key="13">
    <source>
        <dbReference type="EMBL" id="KPC53711.1"/>
    </source>
</evidence>
<dbReference type="Pfam" id="PF03193">
    <property type="entry name" value="RsgA_GTPase"/>
    <property type="match status" value="1"/>
</dbReference>
<feature type="binding site" evidence="10">
    <location>
        <begin position="208"/>
        <end position="216"/>
    </location>
    <ligand>
        <name>GTP</name>
        <dbReference type="ChEBI" id="CHEBI:37565"/>
    </ligand>
</feature>
<keyword evidence="5 10" id="KW-0547">Nucleotide-binding</keyword>
<comment type="similarity">
    <text evidence="10">Belongs to the TRAFAC class YlqF/YawG GTPase family. RsgA subfamily.</text>
</comment>
<dbReference type="GO" id="GO:0005525">
    <property type="term" value="F:GTP binding"/>
    <property type="evidence" value="ECO:0007669"/>
    <property type="project" value="UniProtKB-UniRule"/>
</dbReference>
<dbReference type="EC" id="3.6.1.-" evidence="10"/>
<feature type="binding site" evidence="10">
    <location>
        <position position="302"/>
    </location>
    <ligand>
        <name>Zn(2+)</name>
        <dbReference type="ChEBI" id="CHEBI:29105"/>
    </ligand>
</feature>
<feature type="binding site" evidence="10">
    <location>
        <position position="296"/>
    </location>
    <ligand>
        <name>Zn(2+)</name>
        <dbReference type="ChEBI" id="CHEBI:29105"/>
    </ligand>
</feature>
<evidence type="ECO:0000256" key="5">
    <source>
        <dbReference type="ARBA" id="ARBA00022741"/>
    </source>
</evidence>
<dbReference type="Gene3D" id="1.10.40.50">
    <property type="entry name" value="Probable gtpase engc, domain 3"/>
    <property type="match status" value="1"/>
</dbReference>
<reference evidence="13 14" key="1">
    <citation type="submission" date="2015-07" db="EMBL/GenBank/DDBJ databases">
        <title>Draft genome sequence of the Amantichitinum ursilacus IGB-41, a new chitin-degrading bacterium.</title>
        <authorList>
            <person name="Kirstahler P."/>
            <person name="Guenther M."/>
            <person name="Grumaz C."/>
            <person name="Rupp S."/>
            <person name="Zibek S."/>
            <person name="Sohn K."/>
        </authorList>
    </citation>
    <scope>NUCLEOTIDE SEQUENCE [LARGE SCALE GENOMIC DNA]</scope>
    <source>
        <strain evidence="13 14">IGB-41</strain>
    </source>
</reference>
<dbReference type="RefSeq" id="WP_053937285.1">
    <property type="nucleotide sequence ID" value="NZ_LAQT01000005.1"/>
</dbReference>
<dbReference type="InterPro" id="IPR030378">
    <property type="entry name" value="G_CP_dom"/>
</dbReference>
<keyword evidence="8 10" id="KW-0694">RNA-binding</keyword>
<dbReference type="Proteomes" id="UP000037939">
    <property type="component" value="Unassembled WGS sequence"/>
</dbReference>
<dbReference type="PROSITE" id="PS50936">
    <property type="entry name" value="ENGC_GTPASE"/>
    <property type="match status" value="1"/>
</dbReference>
<dbReference type="OrthoDB" id="9809485at2"/>
<proteinExistence type="inferred from homology"/>
<dbReference type="PROSITE" id="PS51721">
    <property type="entry name" value="G_CP"/>
    <property type="match status" value="1"/>
</dbReference>
<comment type="subcellular location">
    <subcellularLocation>
        <location evidence="10">Cytoplasm</location>
    </subcellularLocation>
</comment>
<evidence type="ECO:0000256" key="1">
    <source>
        <dbReference type="ARBA" id="ARBA00022490"/>
    </source>
</evidence>
<evidence type="ECO:0000256" key="6">
    <source>
        <dbReference type="ARBA" id="ARBA00022801"/>
    </source>
</evidence>
<gene>
    <name evidence="13" type="primary">rsgA_1</name>
    <name evidence="10" type="synonym">rsgA</name>
    <name evidence="13" type="ORF">WG78_07705</name>
</gene>
<keyword evidence="1 10" id="KW-0963">Cytoplasm</keyword>
<dbReference type="AlphaFoldDB" id="A0A0N0GPQ3"/>
<comment type="function">
    <text evidence="10">One of several proteins that assist in the late maturation steps of the functional core of the 30S ribosomal subunit. Helps release RbfA from mature subunits. May play a role in the assembly of ribosomal proteins into the subunit. Circularly permuted GTPase that catalyzes slow GTP hydrolysis, GTPase activity is stimulated by the 30S ribosomal subunit.</text>
</comment>
<dbReference type="NCBIfam" id="TIGR00157">
    <property type="entry name" value="ribosome small subunit-dependent GTPase A"/>
    <property type="match status" value="1"/>
</dbReference>
<dbReference type="InterPro" id="IPR004881">
    <property type="entry name" value="Ribosome_biogen_GTPase_RsgA"/>
</dbReference>
<dbReference type="SUPFAM" id="SSF52540">
    <property type="entry name" value="P-loop containing nucleoside triphosphate hydrolases"/>
    <property type="match status" value="1"/>
</dbReference>
<feature type="domain" description="EngC GTPase" evidence="11">
    <location>
        <begin position="116"/>
        <end position="264"/>
    </location>
</feature>
<comment type="subunit">
    <text evidence="10">Monomer. Associates with 30S ribosomal subunit, binds 16S rRNA.</text>
</comment>
<dbReference type="PANTHER" id="PTHR32120:SF10">
    <property type="entry name" value="SMALL RIBOSOMAL SUBUNIT BIOGENESIS GTPASE RSGA"/>
    <property type="match status" value="1"/>
</dbReference>
<feature type="domain" description="CP-type G" evidence="12">
    <location>
        <begin position="106"/>
        <end position="266"/>
    </location>
</feature>
<keyword evidence="14" id="KW-1185">Reference proteome</keyword>
<sequence length="356" mass="38660">MIAIQSSRLQAIGLSHSLINAVAALPEAALPDMHLARIIEIQRDQLTLHDGLAEHHARTLPWLAAELHRAGCPLAVGDWVLAQTNALTEIWVAARVPPLNQLARRAGDGSRQPLVSNVDTALLVMGLDHDYNPRRLERYLALTHAAGVQAVVVLSKADIGELVPERIAELRARLPAQVPLLALNGLSGQARAELQPWLGEGQTLVLLGSSGAGKSTLTNTLLENANQATSAVREGDSRGRHTTTARSLHRLPGGACIIDTPGLRTWRADADAADVSASFEDIDTLATLCRFRDCQHHDEPGCAVRDAIDADRLRNYHKLLREVERSQMTALQRREAGQKWKAIGKAGNARARAKRM</sequence>
<dbReference type="GO" id="GO:0003924">
    <property type="term" value="F:GTPase activity"/>
    <property type="evidence" value="ECO:0007669"/>
    <property type="project" value="UniProtKB-UniRule"/>
</dbReference>
<dbReference type="Gene3D" id="3.40.50.300">
    <property type="entry name" value="P-loop containing nucleotide triphosphate hydrolases"/>
    <property type="match status" value="1"/>
</dbReference>
<evidence type="ECO:0000259" key="12">
    <source>
        <dbReference type="PROSITE" id="PS51721"/>
    </source>
</evidence>
<keyword evidence="7 10" id="KW-0862">Zinc</keyword>
<evidence type="ECO:0000256" key="4">
    <source>
        <dbReference type="ARBA" id="ARBA00022730"/>
    </source>
</evidence>
<evidence type="ECO:0000256" key="7">
    <source>
        <dbReference type="ARBA" id="ARBA00022833"/>
    </source>
</evidence>
<dbReference type="PANTHER" id="PTHR32120">
    <property type="entry name" value="SMALL RIBOSOMAL SUBUNIT BIOGENESIS GTPASE RSGA"/>
    <property type="match status" value="1"/>
</dbReference>
<keyword evidence="6 10" id="KW-0378">Hydrolase</keyword>
<dbReference type="GO" id="GO:0005737">
    <property type="term" value="C:cytoplasm"/>
    <property type="evidence" value="ECO:0007669"/>
    <property type="project" value="UniProtKB-SubCell"/>
</dbReference>
<evidence type="ECO:0000259" key="11">
    <source>
        <dbReference type="PROSITE" id="PS50936"/>
    </source>
</evidence>
<dbReference type="InterPro" id="IPR010914">
    <property type="entry name" value="RsgA_GTPase_dom"/>
</dbReference>
<comment type="caution">
    <text evidence="13">The sequence shown here is derived from an EMBL/GenBank/DDBJ whole genome shotgun (WGS) entry which is preliminary data.</text>
</comment>
<accession>A0A0N0GPQ3</accession>
<feature type="binding site" evidence="10">
    <location>
        <position position="289"/>
    </location>
    <ligand>
        <name>Zn(2+)</name>
        <dbReference type="ChEBI" id="CHEBI:29105"/>
    </ligand>
</feature>
<name>A0A0N0GPQ3_9NEIS</name>
<evidence type="ECO:0000256" key="9">
    <source>
        <dbReference type="ARBA" id="ARBA00023134"/>
    </source>
</evidence>
<dbReference type="EMBL" id="LAQT01000005">
    <property type="protein sequence ID" value="KPC53711.1"/>
    <property type="molecule type" value="Genomic_DNA"/>
</dbReference>